<dbReference type="EMBL" id="JAGHQM010002432">
    <property type="protein sequence ID" value="KAH0548665.1"/>
    <property type="molecule type" value="Genomic_DNA"/>
</dbReference>
<feature type="compositionally biased region" description="Low complexity" evidence="1">
    <location>
        <begin position="187"/>
        <end position="197"/>
    </location>
</feature>
<dbReference type="AlphaFoldDB" id="A0A9P8IF86"/>
<gene>
    <name evidence="2" type="ORF">GP486_007791</name>
</gene>
<keyword evidence="3" id="KW-1185">Reference proteome</keyword>
<accession>A0A9P8IF86</accession>
<feature type="compositionally biased region" description="Low complexity" evidence="1">
    <location>
        <begin position="64"/>
        <end position="82"/>
    </location>
</feature>
<dbReference type="Proteomes" id="UP000750711">
    <property type="component" value="Unassembled WGS sequence"/>
</dbReference>
<feature type="compositionally biased region" description="Basic residues" evidence="1">
    <location>
        <begin position="86"/>
        <end position="100"/>
    </location>
</feature>
<evidence type="ECO:0000256" key="1">
    <source>
        <dbReference type="SAM" id="MobiDB-lite"/>
    </source>
</evidence>
<evidence type="ECO:0000313" key="2">
    <source>
        <dbReference type="EMBL" id="KAH0548665.1"/>
    </source>
</evidence>
<feature type="compositionally biased region" description="Basic and acidic residues" evidence="1">
    <location>
        <begin position="52"/>
        <end position="63"/>
    </location>
</feature>
<feature type="compositionally biased region" description="Basic and acidic residues" evidence="1">
    <location>
        <begin position="205"/>
        <end position="219"/>
    </location>
</feature>
<protein>
    <submittedName>
        <fullName evidence="2">Uncharacterized protein</fullName>
    </submittedName>
</protein>
<proteinExistence type="predicted"/>
<feature type="compositionally biased region" description="Low complexity" evidence="1">
    <location>
        <begin position="128"/>
        <end position="148"/>
    </location>
</feature>
<organism evidence="2 3">
    <name type="scientific">Trichoglossum hirsutum</name>
    <dbReference type="NCBI Taxonomy" id="265104"/>
    <lineage>
        <taxon>Eukaryota</taxon>
        <taxon>Fungi</taxon>
        <taxon>Dikarya</taxon>
        <taxon>Ascomycota</taxon>
        <taxon>Pezizomycotina</taxon>
        <taxon>Geoglossomycetes</taxon>
        <taxon>Geoglossales</taxon>
        <taxon>Geoglossaceae</taxon>
        <taxon>Trichoglossum</taxon>
    </lineage>
</organism>
<reference evidence="2" key="1">
    <citation type="submission" date="2021-03" db="EMBL/GenBank/DDBJ databases">
        <title>Comparative genomics and phylogenomic investigation of the class Geoglossomycetes provide insights into ecological specialization and systematics.</title>
        <authorList>
            <person name="Melie T."/>
            <person name="Pirro S."/>
            <person name="Miller A.N."/>
            <person name="Quandt A."/>
        </authorList>
    </citation>
    <scope>NUCLEOTIDE SEQUENCE</scope>
    <source>
        <strain evidence="2">CAQ_001_2017</strain>
    </source>
</reference>
<sequence>MNRRGGIASNFLTRRNGPKTSLLRTIKRRPARGSDEPVADATARRQSPATDDEPRSSTDESGDRPGLPLSSGSSDGGRSSSSTVDRKKRPARATRVRQHHGSGAAGDNRKKAASALTAAQGGNGGSGLSASSRRSAREPLAPSSSSPKRSSDEMQMQGGTDSHLQDDFGFVGSSQSHKRSKRENTYGSSQGQPSQQSRTYGQKHVKPDNKNKGSHDETHQSGFMNPVNRHKLDASEFPYIDKVPHGRRLEAYHLFTSSGEYREQQPLSGCFLQGSFQEVWCTITVPC</sequence>
<feature type="region of interest" description="Disordered" evidence="1">
    <location>
        <begin position="1"/>
        <end position="226"/>
    </location>
</feature>
<feature type="compositionally biased region" description="Polar residues" evidence="1">
    <location>
        <begin position="153"/>
        <end position="162"/>
    </location>
</feature>
<feature type="compositionally biased region" description="Polar residues" evidence="1">
    <location>
        <begin position="10"/>
        <end position="23"/>
    </location>
</feature>
<comment type="caution">
    <text evidence="2">The sequence shown here is derived from an EMBL/GenBank/DDBJ whole genome shotgun (WGS) entry which is preliminary data.</text>
</comment>
<evidence type="ECO:0000313" key="3">
    <source>
        <dbReference type="Proteomes" id="UP000750711"/>
    </source>
</evidence>
<name>A0A9P8IF86_9PEZI</name>